<keyword evidence="1" id="KW-0472">Membrane</keyword>
<evidence type="ECO:0000313" key="2">
    <source>
        <dbReference type="EMBL" id="RCW39422.1"/>
    </source>
</evidence>
<feature type="transmembrane region" description="Helical" evidence="1">
    <location>
        <begin position="167"/>
        <end position="189"/>
    </location>
</feature>
<keyword evidence="1" id="KW-1133">Transmembrane helix</keyword>
<protein>
    <submittedName>
        <fullName evidence="2">Putative membrane protein SpoIIM required for sporulation</fullName>
    </submittedName>
</protein>
<feature type="transmembrane region" description="Helical" evidence="1">
    <location>
        <begin position="262"/>
        <end position="284"/>
    </location>
</feature>
<sequence length="330" mass="37627">MREVTFINRNRNRWQDFEKRISDPRRMKPDELADHYIQLTDDLSYARTFYPGSSVVQYLNSLSSKAYHLIYQNKREKSTRLGTFWTRELPLALYDARSSFLLSLIIFVVSMLIGMASAMENNDFARLVMGDEYINRTLDNIERGDPLAIYGSMDEVPMFLMITGNNIYVSFVVFLFGLLTPLGTAFHLFRNGLMVGVFQTFFFQHSLLSVSSLGIYLHGTLELSAIVLAGGAGIVLGKSLLFPGTLHRKTAFMNGVKKGTKIMLGLVPFFIIAGFIESFVTRYYNQMPLTVNLLIIILSLALILGYFVYYPFYIHKQLTQKELNDEQAGN</sequence>
<feature type="transmembrane region" description="Helical" evidence="1">
    <location>
        <begin position="223"/>
        <end position="241"/>
    </location>
</feature>
<evidence type="ECO:0000313" key="3">
    <source>
        <dbReference type="Proteomes" id="UP000252733"/>
    </source>
</evidence>
<feature type="transmembrane region" description="Helical" evidence="1">
    <location>
        <begin position="100"/>
        <end position="119"/>
    </location>
</feature>
<dbReference type="Proteomes" id="UP000252733">
    <property type="component" value="Unassembled WGS sequence"/>
</dbReference>
<dbReference type="AlphaFoldDB" id="A0A2T0XST1"/>
<dbReference type="STRING" id="1168289.GCA_000259075_00120"/>
<dbReference type="PANTHER" id="PTHR35337">
    <property type="entry name" value="SLR1478 PROTEIN"/>
    <property type="match status" value="1"/>
</dbReference>
<dbReference type="Pfam" id="PF01944">
    <property type="entry name" value="SpoIIM"/>
    <property type="match status" value="1"/>
</dbReference>
<comment type="caution">
    <text evidence="2">The sequence shown here is derived from an EMBL/GenBank/DDBJ whole genome shotgun (WGS) entry which is preliminary data.</text>
</comment>
<dbReference type="PANTHER" id="PTHR35337:SF1">
    <property type="entry name" value="SLR1478 PROTEIN"/>
    <property type="match status" value="1"/>
</dbReference>
<dbReference type="InterPro" id="IPR002798">
    <property type="entry name" value="SpoIIM-like"/>
</dbReference>
<feature type="transmembrane region" description="Helical" evidence="1">
    <location>
        <begin position="290"/>
        <end position="312"/>
    </location>
</feature>
<dbReference type="EMBL" id="QPIZ01000001">
    <property type="protein sequence ID" value="RCW39422.1"/>
    <property type="molecule type" value="Genomic_DNA"/>
</dbReference>
<proteinExistence type="predicted"/>
<feature type="transmembrane region" description="Helical" evidence="1">
    <location>
        <begin position="196"/>
        <end position="217"/>
    </location>
</feature>
<accession>A0A2T0XST1</accession>
<keyword evidence="1" id="KW-0812">Transmembrane</keyword>
<dbReference type="RefSeq" id="WP_106151300.1">
    <property type="nucleotide sequence ID" value="NZ_PVTS01000001.1"/>
</dbReference>
<evidence type="ECO:0000256" key="1">
    <source>
        <dbReference type="SAM" id="Phobius"/>
    </source>
</evidence>
<dbReference type="OrthoDB" id="9800053at2"/>
<keyword evidence="3" id="KW-1185">Reference proteome</keyword>
<name>A0A2T0XST1_9BACT</name>
<gene>
    <name evidence="2" type="ORF">DFO77_101192</name>
</gene>
<reference evidence="2 3" key="1">
    <citation type="submission" date="2018-07" db="EMBL/GenBank/DDBJ databases">
        <title>Freshwater and sediment microbial communities from various areas in North America, analyzing microbe dynamics in response to fracking.</title>
        <authorList>
            <person name="Lamendella R."/>
        </authorList>
    </citation>
    <scope>NUCLEOTIDE SEQUENCE [LARGE SCALE GENOMIC DNA]</scope>
    <source>
        <strain evidence="2 3">160A</strain>
    </source>
</reference>
<organism evidence="2 3">
    <name type="scientific">Marinilabilia salmonicolor</name>
    <dbReference type="NCBI Taxonomy" id="989"/>
    <lineage>
        <taxon>Bacteria</taxon>
        <taxon>Pseudomonadati</taxon>
        <taxon>Bacteroidota</taxon>
        <taxon>Bacteroidia</taxon>
        <taxon>Marinilabiliales</taxon>
        <taxon>Marinilabiliaceae</taxon>
        <taxon>Marinilabilia</taxon>
    </lineage>
</organism>